<keyword evidence="2" id="KW-1185">Reference proteome</keyword>
<comment type="caution">
    <text evidence="1">The sequence shown here is derived from an EMBL/GenBank/DDBJ whole genome shotgun (WGS) entry which is preliminary data.</text>
</comment>
<reference evidence="1 2" key="1">
    <citation type="submission" date="2020-10" db="EMBL/GenBank/DDBJ databases">
        <title>Phylogeny of dyella-like bacteria.</title>
        <authorList>
            <person name="Fu J."/>
        </authorList>
    </citation>
    <scope>NUCLEOTIDE SEQUENCE [LARGE SCALE GENOMIC DNA]</scope>
    <source>
        <strain evidence="1 2">DKC-1</strain>
    </source>
</reference>
<accession>A0ABW8KMN5</accession>
<gene>
    <name evidence="1" type="ORF">ISP14_18215</name>
</gene>
<proteinExistence type="predicted"/>
<evidence type="ECO:0000313" key="2">
    <source>
        <dbReference type="Proteomes" id="UP001620397"/>
    </source>
</evidence>
<evidence type="ECO:0000313" key="1">
    <source>
        <dbReference type="EMBL" id="MFK2932716.1"/>
    </source>
</evidence>
<sequence>MRILTLNEQGLVAGGRMMQPDLMPPVTGGSGGGYGGYEGSYGGGGGGYLPPIDIQLAPIDIGGFDTTLDLSDVGVGPIHVDVKINTDDVNYPIMSAETAAAVGNAATALCTSASKRWTGAVGCSFLGSGLAHILETTTASHNYWERLGQGLANGSKWGMLP</sequence>
<dbReference type="RefSeq" id="WP_404542690.1">
    <property type="nucleotide sequence ID" value="NZ_JADIKL010000016.1"/>
</dbReference>
<name>A0ABW8KMN5_9GAMM</name>
<dbReference type="Proteomes" id="UP001620397">
    <property type="component" value="Unassembled WGS sequence"/>
</dbReference>
<organism evidence="1 2">
    <name type="scientific">Dyella agri</name>
    <dbReference type="NCBI Taxonomy" id="1926869"/>
    <lineage>
        <taxon>Bacteria</taxon>
        <taxon>Pseudomonadati</taxon>
        <taxon>Pseudomonadota</taxon>
        <taxon>Gammaproteobacteria</taxon>
        <taxon>Lysobacterales</taxon>
        <taxon>Rhodanobacteraceae</taxon>
        <taxon>Dyella</taxon>
    </lineage>
</organism>
<protein>
    <submittedName>
        <fullName evidence="1">Uncharacterized protein</fullName>
    </submittedName>
</protein>
<dbReference type="EMBL" id="JADIKL010000016">
    <property type="protein sequence ID" value="MFK2932716.1"/>
    <property type="molecule type" value="Genomic_DNA"/>
</dbReference>